<protein>
    <recommendedName>
        <fullName evidence="3">AsmA domain-containing protein</fullName>
    </recommendedName>
</protein>
<name>A0A1E5XK76_9HYPH</name>
<accession>A0A1E5XK76</accession>
<gene>
    <name evidence="4" type="ORF">VW23_027535</name>
</gene>
<keyword evidence="2" id="KW-0812">Transmembrane</keyword>
<dbReference type="AlphaFoldDB" id="A0A1E5XK76"/>
<keyword evidence="5" id="KW-1185">Reference proteome</keyword>
<proteinExistence type="predicted"/>
<keyword evidence="2" id="KW-0472">Membrane</keyword>
<evidence type="ECO:0000313" key="5">
    <source>
        <dbReference type="Proteomes" id="UP000095463"/>
    </source>
</evidence>
<dbReference type="OrthoDB" id="9816380at2"/>
<feature type="region of interest" description="Disordered" evidence="1">
    <location>
        <begin position="1159"/>
        <end position="1212"/>
    </location>
</feature>
<organism evidence="4 5">
    <name type="scientific">Devosia insulae DS-56</name>
    <dbReference type="NCBI Taxonomy" id="1116389"/>
    <lineage>
        <taxon>Bacteria</taxon>
        <taxon>Pseudomonadati</taxon>
        <taxon>Pseudomonadota</taxon>
        <taxon>Alphaproteobacteria</taxon>
        <taxon>Hyphomicrobiales</taxon>
        <taxon>Devosiaceae</taxon>
        <taxon>Devosia</taxon>
    </lineage>
</organism>
<sequence>MQGFTEPVLNRLYIVVGVIAILLLAAAFVVPSFIPWGQYRDRLAAIAGEVLGTPVRIEGDVAFSLLPQPKLTFSNVSAGPPEAPNLTVERVEADFSLIDFLRDRYNVTELQLDGPTISIDVAADGSVDAGIALARAVSSNISVANAVVSGGTVKLRDARAGETYIASNVAGDLKLEALRGPFSFQGTGNVDGAVYALRVTTGQLDAEGGGSLAMTLRPADERFTLAAEGFLTPGLTPGFIGTMTYRQPPPKPAKEEDAGQGDLVMTSKVEASPSKVLLSDYVVIPDENRAATRLLGAADVTLGRGMAFNAVISGGLLALPPRDATAEQAVEPYELVRLLRELPLPTAPGIPGTIGLDVSEVNLRAFSLRNVRLDATAHAGGWTVRGLTGILPGDTRVSLSGEVTTETGRPEFSGTMSLKSQRLDALTTLWRKPADGNPLFGMPGAIEARVDLVGETLSVSDGRVELDGEARSFSAQLGLGATPDLHIAADMGQLEAARSAALLALLPDFNADAAFPATFPKGEFELVADSMTLGGLNGRALSARGSWDGGVLVVDDISAGDLGGAKFKAALTAFGSITKPELSGSGTLTVASADAPALASFYKAIGASPAIESFLTPSLPADLALRLDAPSGDGAQSLAVSGRLGTAEIAADAELQAGFLRALSGPVKVRLDMKSADSAAMTAQLGLGEVSLFGVGEPVHLLGVIDGNIANSLETTVLVEGGGDSLGFSGNLVVTDPAAYSGKGTIKATLADPTAFADWLGAGGVSLPAIAASARLDFTGFSDVQLSDITGTSGAESFTGSLKLVNRGPTRAVSGSIAAGQLEMGGLLQTLVGPASQLSGSGLWPDGPLATGDGQRATTGRVSVTAPALAVAGKPLVTDLAFDLDWDATTTRLRNLTGKLGNGSIGLELAVCCSGPLTDKQVTGRISLIGVSIDGVAPPPVADALDGTLDASGRFDGTGGSVAGILGALTGEGTYTVSGLKIERLDPQALSQLANAENVLEMQPEELSALIEDRLDDGPFLAPQVTGSFNIAGGVLRSPNLSIEGDGGQVFGSGSIHLSDLGLAGDYAIAPTAVTPAALVDSGSARVAARLGGTLLAPERTFDVSSLVDAIMVKAYEAEVARLEKLREEDEARLKAEEAEKARLAAEAAAIRAADEAATRKAAEEAAARQAAEEAAAKQAADEQAAKKAKEEEDLRKALEEFNRPMDIGLGN</sequence>
<dbReference type="InterPro" id="IPR052894">
    <property type="entry name" value="AsmA-related"/>
</dbReference>
<dbReference type="PANTHER" id="PTHR30441:SF4">
    <property type="entry name" value="PROTEIN ASMA"/>
    <property type="match status" value="1"/>
</dbReference>
<evidence type="ECO:0000259" key="3">
    <source>
        <dbReference type="Pfam" id="PF05170"/>
    </source>
</evidence>
<evidence type="ECO:0000313" key="4">
    <source>
        <dbReference type="EMBL" id="OEO29000.1"/>
    </source>
</evidence>
<keyword evidence="2" id="KW-1133">Transmembrane helix</keyword>
<dbReference type="PANTHER" id="PTHR30441">
    <property type="entry name" value="DUF748 DOMAIN-CONTAINING PROTEIN"/>
    <property type="match status" value="1"/>
</dbReference>
<dbReference type="GO" id="GO:0005886">
    <property type="term" value="C:plasma membrane"/>
    <property type="evidence" value="ECO:0007669"/>
    <property type="project" value="TreeGrafter"/>
</dbReference>
<dbReference type="GO" id="GO:0090313">
    <property type="term" value="P:regulation of protein targeting to membrane"/>
    <property type="evidence" value="ECO:0007669"/>
    <property type="project" value="TreeGrafter"/>
</dbReference>
<reference evidence="4 5" key="1">
    <citation type="journal article" date="2015" name="Genome Announc.">
        <title>Genome Assemblies of Three Soil-Associated Devosia species: D. insulae, D. limi, and D. soli.</title>
        <authorList>
            <person name="Hassan Y.I."/>
            <person name="Lepp D."/>
            <person name="Zhou T."/>
        </authorList>
    </citation>
    <scope>NUCLEOTIDE SEQUENCE [LARGE SCALE GENOMIC DNA]</scope>
    <source>
        <strain evidence="4 5">DS-56</strain>
    </source>
</reference>
<feature type="transmembrane region" description="Helical" evidence="2">
    <location>
        <begin position="12"/>
        <end position="34"/>
    </location>
</feature>
<feature type="domain" description="AsmA" evidence="3">
    <location>
        <begin position="13"/>
        <end position="128"/>
    </location>
</feature>
<dbReference type="Proteomes" id="UP000095463">
    <property type="component" value="Unassembled WGS sequence"/>
</dbReference>
<feature type="compositionally biased region" description="Basic and acidic residues" evidence="1">
    <location>
        <begin position="1159"/>
        <end position="1204"/>
    </location>
</feature>
<evidence type="ECO:0000256" key="2">
    <source>
        <dbReference type="SAM" id="Phobius"/>
    </source>
</evidence>
<dbReference type="InterPro" id="IPR007844">
    <property type="entry name" value="AsmA"/>
</dbReference>
<dbReference type="EMBL" id="LAJE02000342">
    <property type="protein sequence ID" value="OEO29000.1"/>
    <property type="molecule type" value="Genomic_DNA"/>
</dbReference>
<comment type="caution">
    <text evidence="4">The sequence shown here is derived from an EMBL/GenBank/DDBJ whole genome shotgun (WGS) entry which is preliminary data.</text>
</comment>
<dbReference type="Pfam" id="PF05170">
    <property type="entry name" value="AsmA"/>
    <property type="match status" value="1"/>
</dbReference>
<evidence type="ECO:0000256" key="1">
    <source>
        <dbReference type="SAM" id="MobiDB-lite"/>
    </source>
</evidence>